<evidence type="ECO:0000256" key="10">
    <source>
        <dbReference type="ARBA" id="ARBA00023284"/>
    </source>
</evidence>
<keyword evidence="7" id="KW-0496">Mitochondrion</keyword>
<dbReference type="EMBL" id="CM017878">
    <property type="protein sequence ID" value="KAG1355174.1"/>
    <property type="molecule type" value="Genomic_DNA"/>
</dbReference>
<protein>
    <recommendedName>
        <fullName evidence="11">Mitochondrial intermembrane space import and assembly protein 40 homolog</fullName>
    </recommendedName>
</protein>
<keyword evidence="8" id="KW-0576">Peroxisome</keyword>
<dbReference type="PANTHER" id="PTHR21622">
    <property type="entry name" value="COILED-COIL-HELIX-COILED-COIL-HELIX DOMAIN CONTAINING 4"/>
    <property type="match status" value="1"/>
</dbReference>
<dbReference type="OrthoDB" id="7481291at2759"/>
<dbReference type="FunFam" id="1.10.287.2900:FF:000003">
    <property type="entry name" value="mitochondrial intermembrane space import and assembly protein 40"/>
    <property type="match status" value="1"/>
</dbReference>
<accession>A0A8K0N5W6</accession>
<proteinExistence type="predicted"/>
<keyword evidence="10" id="KW-0676">Redox-active center</keyword>
<evidence type="ECO:0000256" key="9">
    <source>
        <dbReference type="ARBA" id="ARBA00023157"/>
    </source>
</evidence>
<comment type="caution">
    <text evidence="12">The sequence shown here is derived from an EMBL/GenBank/DDBJ whole genome shotgun (WGS) entry which is preliminary data.</text>
</comment>
<dbReference type="SUPFAM" id="SSF52058">
    <property type="entry name" value="L domain-like"/>
    <property type="match status" value="1"/>
</dbReference>
<dbReference type="GO" id="GO:0015035">
    <property type="term" value="F:protein-disulfide reductase activity"/>
    <property type="evidence" value="ECO:0007669"/>
    <property type="project" value="InterPro"/>
</dbReference>
<dbReference type="GO" id="GO:0045041">
    <property type="term" value="P:protein import into mitochondrial intermembrane space"/>
    <property type="evidence" value="ECO:0007669"/>
    <property type="project" value="InterPro"/>
</dbReference>
<keyword evidence="13" id="KW-1185">Reference proteome</keyword>
<keyword evidence="6" id="KW-0811">Translocation</keyword>
<dbReference type="GO" id="GO:0005758">
    <property type="term" value="C:mitochondrial intermembrane space"/>
    <property type="evidence" value="ECO:0007669"/>
    <property type="project" value="UniProtKB-SubCell"/>
</dbReference>
<evidence type="ECO:0000256" key="6">
    <source>
        <dbReference type="ARBA" id="ARBA00023010"/>
    </source>
</evidence>
<evidence type="ECO:0000256" key="1">
    <source>
        <dbReference type="ARBA" id="ARBA00004253"/>
    </source>
</evidence>
<dbReference type="Gene3D" id="3.80.10.10">
    <property type="entry name" value="Ribonuclease Inhibitor"/>
    <property type="match status" value="1"/>
</dbReference>
<evidence type="ECO:0000256" key="2">
    <source>
        <dbReference type="ARBA" id="ARBA00004569"/>
    </source>
</evidence>
<reference evidence="12" key="1">
    <citation type="journal article" date="2017" name="Gigascience">
        <title>The genome draft of coconut (Cocos nucifera).</title>
        <authorList>
            <person name="Xiao Y."/>
            <person name="Xu P."/>
            <person name="Fan H."/>
            <person name="Baudouin L."/>
            <person name="Xia W."/>
            <person name="Bocs S."/>
            <person name="Xu J."/>
            <person name="Li Q."/>
            <person name="Guo A."/>
            <person name="Zhou L."/>
            <person name="Li J."/>
            <person name="Wu Y."/>
            <person name="Ma Z."/>
            <person name="Armero A."/>
            <person name="Issali A.E."/>
            <person name="Liu N."/>
            <person name="Peng M."/>
            <person name="Yang Y."/>
        </authorList>
    </citation>
    <scope>NUCLEOTIDE SEQUENCE</scope>
    <source>
        <tissue evidence="12">Spear leaf of Hainan Tall coconut</tissue>
    </source>
</reference>
<sequence>MPNGAESLDVKAQKALECPCVAELRKGPCGTQFTEAFVCFIKSTAEEKGLDCVNPFIALQDCIKANPDAFSKDVLDEEENESGTISSVKTDLMYDRGDLWLTGLGNLSSLTYLGPGGDPLSGYIPPGIGNLKLLKQLTPIPTSLEAHLDHDQISGLIPPDLVKLVSLSWMSLNHLMSLIPPKIRDLANLQFLDLDAILQCG</sequence>
<dbReference type="InterPro" id="IPR039289">
    <property type="entry name" value="CHCHD4"/>
</dbReference>
<dbReference type="PANTHER" id="PTHR21622:SF0">
    <property type="entry name" value="COILED-COIL-HELIX-COILED-COIL-HELIX DOMAIN CONTAINING 4"/>
    <property type="match status" value="1"/>
</dbReference>
<evidence type="ECO:0000256" key="5">
    <source>
        <dbReference type="ARBA" id="ARBA00023002"/>
    </source>
</evidence>
<evidence type="ECO:0000313" key="12">
    <source>
        <dbReference type="EMBL" id="KAG1355174.1"/>
    </source>
</evidence>
<evidence type="ECO:0000256" key="4">
    <source>
        <dbReference type="ARBA" id="ARBA00022927"/>
    </source>
</evidence>
<comment type="subcellular location">
    <subcellularLocation>
        <location evidence="2">Mitochondrion intermembrane space</location>
    </subcellularLocation>
    <subcellularLocation>
        <location evidence="1">Peroxisome matrix</location>
    </subcellularLocation>
</comment>
<gene>
    <name evidence="12" type="ORF">COCNU_07G012860</name>
</gene>
<name>A0A8K0N5W6_COCNU</name>
<evidence type="ECO:0000313" key="13">
    <source>
        <dbReference type="Proteomes" id="UP000797356"/>
    </source>
</evidence>
<dbReference type="Proteomes" id="UP000797356">
    <property type="component" value="Chromosome 7"/>
</dbReference>
<keyword evidence="9" id="KW-1015">Disulfide bond</keyword>
<evidence type="ECO:0000256" key="8">
    <source>
        <dbReference type="ARBA" id="ARBA00023140"/>
    </source>
</evidence>
<dbReference type="AlphaFoldDB" id="A0A8K0N5W6"/>
<evidence type="ECO:0000256" key="7">
    <source>
        <dbReference type="ARBA" id="ARBA00023128"/>
    </source>
</evidence>
<keyword evidence="5" id="KW-0560">Oxidoreductase</keyword>
<dbReference type="InterPro" id="IPR032675">
    <property type="entry name" value="LRR_dom_sf"/>
</dbReference>
<evidence type="ECO:0000256" key="11">
    <source>
        <dbReference type="ARBA" id="ARBA00067557"/>
    </source>
</evidence>
<organism evidence="12 13">
    <name type="scientific">Cocos nucifera</name>
    <name type="common">Coconut palm</name>
    <dbReference type="NCBI Taxonomy" id="13894"/>
    <lineage>
        <taxon>Eukaryota</taxon>
        <taxon>Viridiplantae</taxon>
        <taxon>Streptophyta</taxon>
        <taxon>Embryophyta</taxon>
        <taxon>Tracheophyta</taxon>
        <taxon>Spermatophyta</taxon>
        <taxon>Magnoliopsida</taxon>
        <taxon>Liliopsida</taxon>
        <taxon>Arecaceae</taxon>
        <taxon>Arecoideae</taxon>
        <taxon>Cocoseae</taxon>
        <taxon>Attaleinae</taxon>
        <taxon>Cocos</taxon>
    </lineage>
</organism>
<dbReference type="Gene3D" id="1.10.287.2900">
    <property type="match status" value="1"/>
</dbReference>
<evidence type="ECO:0000256" key="3">
    <source>
        <dbReference type="ARBA" id="ARBA00022448"/>
    </source>
</evidence>
<keyword evidence="4" id="KW-0653">Protein transport</keyword>
<dbReference type="GO" id="GO:0005782">
    <property type="term" value="C:peroxisomal matrix"/>
    <property type="evidence" value="ECO:0007669"/>
    <property type="project" value="UniProtKB-SubCell"/>
</dbReference>
<reference evidence="12" key="2">
    <citation type="submission" date="2019-07" db="EMBL/GenBank/DDBJ databases">
        <authorList>
            <person name="Yang Y."/>
            <person name="Bocs S."/>
            <person name="Baudouin L."/>
        </authorList>
    </citation>
    <scope>NUCLEOTIDE SEQUENCE</scope>
    <source>
        <tissue evidence="12">Spear leaf of Hainan Tall coconut</tissue>
    </source>
</reference>
<keyword evidence="3" id="KW-0813">Transport</keyword>